<comment type="subcellular location">
    <subcellularLocation>
        <location evidence="6">Cell membrane</location>
        <topology evidence="6">Multi-pass membrane protein</topology>
    </subcellularLocation>
    <subcellularLocation>
        <location evidence="1">Membrane</location>
        <topology evidence="1">Multi-pass membrane protein</topology>
    </subcellularLocation>
</comment>
<protein>
    <submittedName>
        <fullName evidence="8">Metal ABC transporter permease</fullName>
    </submittedName>
</protein>
<evidence type="ECO:0000256" key="5">
    <source>
        <dbReference type="ARBA" id="ARBA00023136"/>
    </source>
</evidence>
<organism evidence="8 9">
    <name type="scientific">Alloscardovia venturai</name>
    <dbReference type="NCBI Taxonomy" id="1769421"/>
    <lineage>
        <taxon>Bacteria</taxon>
        <taxon>Bacillati</taxon>
        <taxon>Actinomycetota</taxon>
        <taxon>Actinomycetes</taxon>
        <taxon>Bifidobacteriales</taxon>
        <taxon>Bifidobacteriaceae</taxon>
        <taxon>Alloscardovia</taxon>
    </lineage>
</organism>
<evidence type="ECO:0000313" key="8">
    <source>
        <dbReference type="EMBL" id="MFD0704868.1"/>
    </source>
</evidence>
<keyword evidence="6" id="KW-0813">Transport</keyword>
<feature type="transmembrane region" description="Helical" evidence="7">
    <location>
        <begin position="129"/>
        <end position="160"/>
    </location>
</feature>
<keyword evidence="3 6" id="KW-0812">Transmembrane</keyword>
<comment type="caution">
    <text evidence="8">The sequence shown here is derived from an EMBL/GenBank/DDBJ whole genome shotgun (WGS) entry which is preliminary data.</text>
</comment>
<evidence type="ECO:0000256" key="3">
    <source>
        <dbReference type="ARBA" id="ARBA00022692"/>
    </source>
</evidence>
<keyword evidence="4 7" id="KW-1133">Transmembrane helix</keyword>
<dbReference type="InterPro" id="IPR001626">
    <property type="entry name" value="ABC_TroCD"/>
</dbReference>
<keyword evidence="5 7" id="KW-0472">Membrane</keyword>
<evidence type="ECO:0000256" key="4">
    <source>
        <dbReference type="ARBA" id="ARBA00022989"/>
    </source>
</evidence>
<dbReference type="InterPro" id="IPR037294">
    <property type="entry name" value="ABC_BtuC-like"/>
</dbReference>
<dbReference type="Gene3D" id="1.10.3470.10">
    <property type="entry name" value="ABC transporter involved in vitamin B12 uptake, BtuC"/>
    <property type="match status" value="1"/>
</dbReference>
<dbReference type="PANTHER" id="PTHR30477:SF21">
    <property type="entry name" value="ABC-3 PROTEIN"/>
    <property type="match status" value="1"/>
</dbReference>
<gene>
    <name evidence="8" type="ORF">ACFQY8_03790</name>
</gene>
<proteinExistence type="inferred from homology"/>
<dbReference type="EMBL" id="JBHTHQ010000021">
    <property type="protein sequence ID" value="MFD0704868.1"/>
    <property type="molecule type" value="Genomic_DNA"/>
</dbReference>
<evidence type="ECO:0000256" key="2">
    <source>
        <dbReference type="ARBA" id="ARBA00008034"/>
    </source>
</evidence>
<feature type="transmembrane region" description="Helical" evidence="7">
    <location>
        <begin position="225"/>
        <end position="246"/>
    </location>
</feature>
<feature type="transmembrane region" description="Helical" evidence="7">
    <location>
        <begin position="252"/>
        <end position="269"/>
    </location>
</feature>
<accession>A0ABW2Y557</accession>
<dbReference type="PANTHER" id="PTHR30477">
    <property type="entry name" value="ABC-TRANSPORTER METAL-BINDING PROTEIN"/>
    <property type="match status" value="1"/>
</dbReference>
<reference evidence="9" key="1">
    <citation type="journal article" date="2019" name="Int. J. Syst. Evol. Microbiol.">
        <title>The Global Catalogue of Microorganisms (GCM) 10K type strain sequencing project: providing services to taxonomists for standard genome sequencing and annotation.</title>
        <authorList>
            <consortium name="The Broad Institute Genomics Platform"/>
            <consortium name="The Broad Institute Genome Sequencing Center for Infectious Disease"/>
            <person name="Wu L."/>
            <person name="Ma J."/>
        </authorList>
    </citation>
    <scope>NUCLEOTIDE SEQUENCE [LARGE SCALE GENOMIC DNA]</scope>
    <source>
        <strain evidence="9">CCM 8604</strain>
    </source>
</reference>
<dbReference type="Pfam" id="PF00950">
    <property type="entry name" value="ABC-3"/>
    <property type="match status" value="1"/>
</dbReference>
<feature type="transmembrane region" description="Helical" evidence="7">
    <location>
        <begin position="64"/>
        <end position="87"/>
    </location>
</feature>
<evidence type="ECO:0000256" key="6">
    <source>
        <dbReference type="RuleBase" id="RU003943"/>
    </source>
</evidence>
<feature type="transmembrane region" description="Helical" evidence="7">
    <location>
        <begin position="99"/>
        <end position="117"/>
    </location>
</feature>
<evidence type="ECO:0000256" key="1">
    <source>
        <dbReference type="ARBA" id="ARBA00004141"/>
    </source>
</evidence>
<keyword evidence="9" id="KW-1185">Reference proteome</keyword>
<evidence type="ECO:0000256" key="7">
    <source>
        <dbReference type="SAM" id="Phobius"/>
    </source>
</evidence>
<evidence type="ECO:0000313" key="9">
    <source>
        <dbReference type="Proteomes" id="UP001597036"/>
    </source>
</evidence>
<comment type="similarity">
    <text evidence="2 6">Belongs to the ABC-3 integral membrane protein family.</text>
</comment>
<dbReference type="Proteomes" id="UP001597036">
    <property type="component" value="Unassembled WGS sequence"/>
</dbReference>
<feature type="transmembrane region" description="Helical" evidence="7">
    <location>
        <begin position="180"/>
        <end position="213"/>
    </location>
</feature>
<dbReference type="RefSeq" id="WP_377938577.1">
    <property type="nucleotide sequence ID" value="NZ_JBHTHQ010000021.1"/>
</dbReference>
<sequence length="277" mass="29226">MTFKLLTFNSQWMTTLHTDFVQRAFTAGILISIAAGIVGYFVITRKSTFAAHALAHIGLPGATGAALLGIPVLWGMGLFSVIGALIIGALGKKASEREVATGTVLAFSTGLGLYFANMSAGASKQMQSILFGSVLTITSDQLVIFTTVDIVLCVVLLAIFRPLLFSSLDEEVARAKGLPVTALGVVFMVMMASVITVAVPTVGTLLIFALVITPADTAAMVTRSPLRAIVMTMIICLVSIWGGLIISTMFPMPPSFVIVTISTVIWLIAKSIKALKK</sequence>
<dbReference type="SUPFAM" id="SSF81345">
    <property type="entry name" value="ABC transporter involved in vitamin B12 uptake, BtuC"/>
    <property type="match status" value="1"/>
</dbReference>
<feature type="transmembrane region" description="Helical" evidence="7">
    <location>
        <begin position="20"/>
        <end position="43"/>
    </location>
</feature>
<name>A0ABW2Y557_9BIFI</name>